<evidence type="ECO:0000313" key="2">
    <source>
        <dbReference type="EMBL" id="AGS49706.1"/>
    </source>
</evidence>
<sequence>MLEMPERPHIDNFRRQARALQRAARAGEPEAIARLDRHHPDPASADPKTLQLSAAQMVVAREYGFANWPQLVQYLKNGS</sequence>
<accession>S5TUR0</accession>
<proteinExistence type="predicted"/>
<evidence type="ECO:0000256" key="1">
    <source>
        <dbReference type="SAM" id="MobiDB-lite"/>
    </source>
</evidence>
<feature type="compositionally biased region" description="Basic and acidic residues" evidence="1">
    <location>
        <begin position="25"/>
        <end position="41"/>
    </location>
</feature>
<dbReference type="AlphaFoldDB" id="S5TUR0"/>
<name>S5TUR0_9BACT</name>
<reference evidence="2" key="1">
    <citation type="journal article" date="2013" name="Proc. Natl. Acad. Sci. U.S.A.">
        <title>Mapping gene clusters within arrayed metagenomic libraries to expand the structural diversity of biomedically relevant natural products.</title>
        <authorList>
            <person name="Owen J.G."/>
            <person name="Reddy B.V."/>
            <person name="Ternei M.A."/>
            <person name="Charlop-Powers Z."/>
            <person name="Calle P.Y."/>
            <person name="Kim J.H."/>
            <person name="Brady S.F."/>
        </authorList>
    </citation>
    <scope>NUCLEOTIDE SEQUENCE</scope>
</reference>
<dbReference type="EMBL" id="KF264553">
    <property type="protein sequence ID" value="AGS49706.1"/>
    <property type="molecule type" value="Genomic_DNA"/>
</dbReference>
<feature type="region of interest" description="Disordered" evidence="1">
    <location>
        <begin position="19"/>
        <end position="47"/>
    </location>
</feature>
<organism evidence="2">
    <name type="scientific">uncultured bacterium esnapd14</name>
    <dbReference type="NCBI Taxonomy" id="1366594"/>
    <lineage>
        <taxon>Bacteria</taxon>
        <taxon>environmental samples</taxon>
    </lineage>
</organism>
<protein>
    <submittedName>
        <fullName evidence="2">Uncharacterized protein</fullName>
    </submittedName>
</protein>